<evidence type="ECO:0000256" key="3">
    <source>
        <dbReference type="ARBA" id="ARBA00006590"/>
    </source>
</evidence>
<dbReference type="GO" id="GO:0046872">
    <property type="term" value="F:metal ion binding"/>
    <property type="evidence" value="ECO:0007669"/>
    <property type="project" value="UniProtKB-KW"/>
</dbReference>
<dbReference type="SUPFAM" id="SSF52374">
    <property type="entry name" value="Nucleotidylyl transferase"/>
    <property type="match status" value="1"/>
</dbReference>
<evidence type="ECO:0000256" key="9">
    <source>
        <dbReference type="ARBA" id="ARBA00022840"/>
    </source>
</evidence>
<dbReference type="EC" id="6.1.1.10" evidence="14"/>
<evidence type="ECO:0000313" key="17">
    <source>
        <dbReference type="Proteomes" id="UP000192902"/>
    </source>
</evidence>
<dbReference type="GO" id="GO:0006431">
    <property type="term" value="P:methionyl-tRNA aminoacylation"/>
    <property type="evidence" value="ECO:0007669"/>
    <property type="project" value="UniProtKB-UniRule"/>
</dbReference>
<evidence type="ECO:0000313" key="16">
    <source>
        <dbReference type="EMBL" id="ARJ56628.1"/>
    </source>
</evidence>
<feature type="domain" description="TRNA-binding" evidence="15">
    <location>
        <begin position="523"/>
        <end position="624"/>
    </location>
</feature>
<dbReference type="Proteomes" id="UP000192902">
    <property type="component" value="Chromosome"/>
</dbReference>
<evidence type="ECO:0000256" key="12">
    <source>
        <dbReference type="ARBA" id="ARBA00023146"/>
    </source>
</evidence>
<dbReference type="InterPro" id="IPR023457">
    <property type="entry name" value="Met-tRNA_synth_2"/>
</dbReference>
<dbReference type="GO" id="GO:0005524">
    <property type="term" value="F:ATP binding"/>
    <property type="evidence" value="ECO:0007669"/>
    <property type="project" value="UniProtKB-UniRule"/>
</dbReference>
<dbReference type="HAMAP" id="MF_01228">
    <property type="entry name" value="Met_tRNA_synth_type2"/>
    <property type="match status" value="1"/>
</dbReference>
<dbReference type="Gene3D" id="1.10.730.10">
    <property type="entry name" value="Isoleucyl-tRNA Synthetase, Domain 1"/>
    <property type="match status" value="1"/>
</dbReference>
<keyword evidence="6 14" id="KW-0820">tRNA-binding</keyword>
<evidence type="ECO:0000256" key="11">
    <source>
        <dbReference type="ARBA" id="ARBA00022917"/>
    </source>
</evidence>
<proteinExistence type="inferred from homology"/>
<dbReference type="Pfam" id="PF01588">
    <property type="entry name" value="tRNA_bind"/>
    <property type="match status" value="1"/>
</dbReference>
<dbReference type="CDD" id="cd00814">
    <property type="entry name" value="MetRS_core"/>
    <property type="match status" value="1"/>
</dbReference>
<keyword evidence="14" id="KW-0862">Zinc</keyword>
<dbReference type="PROSITE" id="PS50886">
    <property type="entry name" value="TRBD"/>
    <property type="match status" value="1"/>
</dbReference>
<evidence type="ECO:0000256" key="10">
    <source>
        <dbReference type="ARBA" id="ARBA00022884"/>
    </source>
</evidence>
<dbReference type="InterPro" id="IPR033911">
    <property type="entry name" value="MetRS_core"/>
</dbReference>
<feature type="binding site" evidence="14">
    <location>
        <position position="124"/>
    </location>
    <ligand>
        <name>Zn(2+)</name>
        <dbReference type="ChEBI" id="CHEBI:29105"/>
    </ligand>
</feature>
<evidence type="ECO:0000256" key="14">
    <source>
        <dbReference type="HAMAP-Rule" id="MF_01228"/>
    </source>
</evidence>
<dbReference type="GO" id="GO:0005737">
    <property type="term" value="C:cytoplasm"/>
    <property type="evidence" value="ECO:0007669"/>
    <property type="project" value="UniProtKB-SubCell"/>
</dbReference>
<dbReference type="NCBIfam" id="TIGR00399">
    <property type="entry name" value="metG_C_term"/>
    <property type="match status" value="1"/>
</dbReference>
<organism evidence="16 17">
    <name type="scientific">Campylobacter cuniculorum DSM 23162 = LMG 24588</name>
    <dbReference type="NCBI Taxonomy" id="1121267"/>
    <lineage>
        <taxon>Bacteria</taxon>
        <taxon>Pseudomonadati</taxon>
        <taxon>Campylobacterota</taxon>
        <taxon>Epsilonproteobacteria</taxon>
        <taxon>Campylobacterales</taxon>
        <taxon>Campylobacteraceae</taxon>
        <taxon>Campylobacter</taxon>
    </lineage>
</organism>
<dbReference type="InterPro" id="IPR015413">
    <property type="entry name" value="Methionyl/Leucyl_tRNA_Synth"/>
</dbReference>
<dbReference type="eggNOG" id="COG0073">
    <property type="taxonomic scope" value="Bacteria"/>
</dbReference>
<evidence type="ECO:0000256" key="13">
    <source>
        <dbReference type="ARBA" id="ARBA00047364"/>
    </source>
</evidence>
<dbReference type="InterPro" id="IPR012340">
    <property type="entry name" value="NA-bd_OB-fold"/>
</dbReference>
<dbReference type="PANTHER" id="PTHR43326">
    <property type="entry name" value="METHIONYL-TRNA SYNTHETASE"/>
    <property type="match status" value="1"/>
</dbReference>
<evidence type="ECO:0000256" key="1">
    <source>
        <dbReference type="ARBA" id="ARBA00003314"/>
    </source>
</evidence>
<name>A0A1W6BX28_9BACT</name>
<evidence type="ECO:0000256" key="5">
    <source>
        <dbReference type="ARBA" id="ARBA00022490"/>
    </source>
</evidence>
<dbReference type="GO" id="GO:0000049">
    <property type="term" value="F:tRNA binding"/>
    <property type="evidence" value="ECO:0007669"/>
    <property type="project" value="UniProtKB-UniRule"/>
</dbReference>
<keyword evidence="7 14" id="KW-0436">Ligase</keyword>
<comment type="caution">
    <text evidence="14">Lacks conserved residue(s) required for the propagation of feature annotation.</text>
</comment>
<dbReference type="KEGG" id="ccun:CCUN_1027"/>
<comment type="subcellular location">
    <subcellularLocation>
        <location evidence="2 14">Cytoplasm</location>
    </subcellularLocation>
</comment>
<dbReference type="AlphaFoldDB" id="A0A1W6BX28"/>
<evidence type="ECO:0000256" key="8">
    <source>
        <dbReference type="ARBA" id="ARBA00022741"/>
    </source>
</evidence>
<dbReference type="InterPro" id="IPR002547">
    <property type="entry name" value="tRNA-bd_dom"/>
</dbReference>
<keyword evidence="10 14" id="KW-0694">RNA-binding</keyword>
<evidence type="ECO:0000256" key="6">
    <source>
        <dbReference type="ARBA" id="ARBA00022555"/>
    </source>
</evidence>
<dbReference type="InterPro" id="IPR009080">
    <property type="entry name" value="tRNAsynth_Ia_anticodon-bd"/>
</dbReference>
<protein>
    <recommendedName>
        <fullName evidence="14">Methionine--tRNA ligase</fullName>
        <ecNumber evidence="14">6.1.1.10</ecNumber>
    </recommendedName>
    <alternativeName>
        <fullName evidence="14">Methionyl-tRNA synthetase</fullName>
        <shortName evidence="14">MetRS</shortName>
    </alternativeName>
</protein>
<dbReference type="Gene3D" id="2.40.50.140">
    <property type="entry name" value="Nucleic acid-binding proteins"/>
    <property type="match status" value="1"/>
</dbReference>
<comment type="catalytic activity">
    <reaction evidence="13 14">
        <text>tRNA(Met) + L-methionine + ATP = L-methionyl-tRNA(Met) + AMP + diphosphate</text>
        <dbReference type="Rhea" id="RHEA:13481"/>
        <dbReference type="Rhea" id="RHEA-COMP:9667"/>
        <dbReference type="Rhea" id="RHEA-COMP:9698"/>
        <dbReference type="ChEBI" id="CHEBI:30616"/>
        <dbReference type="ChEBI" id="CHEBI:33019"/>
        <dbReference type="ChEBI" id="CHEBI:57844"/>
        <dbReference type="ChEBI" id="CHEBI:78442"/>
        <dbReference type="ChEBI" id="CHEBI:78530"/>
        <dbReference type="ChEBI" id="CHEBI:456215"/>
        <dbReference type="EC" id="6.1.1.10"/>
    </reaction>
</comment>
<comment type="cofactor">
    <cofactor evidence="14">
        <name>Zn(2+)</name>
        <dbReference type="ChEBI" id="CHEBI:29105"/>
    </cofactor>
    <text evidence="14">Binds 1 zinc ion per subunit.</text>
</comment>
<dbReference type="Gene3D" id="2.170.220.10">
    <property type="match status" value="1"/>
</dbReference>
<reference evidence="16 17" key="1">
    <citation type="submission" date="2017-04" db="EMBL/GenBank/DDBJ databases">
        <title>Complete genome sequence of the Campylobacter cuniculorum type strain LMG24588.</title>
        <authorList>
            <person name="Miller W.G."/>
            <person name="Yee E."/>
            <person name="Revez J."/>
            <person name="Bono J.L."/>
            <person name="Rossi M."/>
        </authorList>
    </citation>
    <scope>NUCLEOTIDE SEQUENCE [LARGE SCALE GENOMIC DNA]</scope>
    <source>
        <strain evidence="16 17">LMG 24588</strain>
    </source>
</reference>
<dbReference type="CDD" id="cd02800">
    <property type="entry name" value="tRNA_bind_EcMetRS_like"/>
    <property type="match status" value="1"/>
</dbReference>
<feature type="binding site" evidence="14">
    <location>
        <position position="127"/>
    </location>
    <ligand>
        <name>Zn(2+)</name>
        <dbReference type="ChEBI" id="CHEBI:29105"/>
    </ligand>
</feature>
<evidence type="ECO:0000256" key="7">
    <source>
        <dbReference type="ARBA" id="ARBA00022598"/>
    </source>
</evidence>
<feature type="short sequence motif" description="'HIGH' region" evidence="14">
    <location>
        <begin position="9"/>
        <end position="19"/>
    </location>
</feature>
<dbReference type="SUPFAM" id="SSF47323">
    <property type="entry name" value="Anticodon-binding domain of a subclass of class I aminoacyl-tRNA synthetases"/>
    <property type="match status" value="1"/>
</dbReference>
<keyword evidence="8 14" id="KW-0547">Nucleotide-binding</keyword>
<dbReference type="GO" id="GO:0004825">
    <property type="term" value="F:methionine-tRNA ligase activity"/>
    <property type="evidence" value="ECO:0007669"/>
    <property type="project" value="UniProtKB-UniRule"/>
</dbReference>
<dbReference type="InterPro" id="IPR004495">
    <property type="entry name" value="Met-tRNA-synth_bsu_C"/>
</dbReference>
<dbReference type="NCBIfam" id="NF008900">
    <property type="entry name" value="PRK12267.1"/>
    <property type="match status" value="1"/>
</dbReference>
<dbReference type="PANTHER" id="PTHR43326:SF1">
    <property type="entry name" value="METHIONINE--TRNA LIGASE, MITOCHONDRIAL"/>
    <property type="match status" value="1"/>
</dbReference>
<keyword evidence="5 14" id="KW-0963">Cytoplasm</keyword>
<dbReference type="FunFam" id="2.40.50.140:FF:000042">
    <property type="entry name" value="Methionine--tRNA ligase"/>
    <property type="match status" value="1"/>
</dbReference>
<evidence type="ECO:0000259" key="15">
    <source>
        <dbReference type="PROSITE" id="PS50886"/>
    </source>
</evidence>
<comment type="similarity">
    <text evidence="3 14">Belongs to the class-I aminoacyl-tRNA synthetase family. MetG type 2A subfamily.</text>
</comment>
<dbReference type="PRINTS" id="PR01041">
    <property type="entry name" value="TRNASYNTHMET"/>
</dbReference>
<keyword evidence="14" id="KW-0479">Metal-binding</keyword>
<keyword evidence="9 14" id="KW-0067">ATP-binding</keyword>
<comment type="subunit">
    <text evidence="4 14">Homodimer.</text>
</comment>
<evidence type="ECO:0000256" key="2">
    <source>
        <dbReference type="ARBA" id="ARBA00004496"/>
    </source>
</evidence>
<dbReference type="OrthoDB" id="9810191at2"/>
<feature type="short sequence motif" description="'KMSKS' region" evidence="14">
    <location>
        <begin position="294"/>
        <end position="298"/>
    </location>
</feature>
<sequence length="624" mass="71426">MRYITTPIYYVNDVPHLGHAYTTIIADTLARFYRLQGHETLLLTGTDEHGQKIEQAAKARNFTPKEYADKISSEFKKLWDEFEISYDIYARTTDSRHIEFVKDLFLKMWKKGDIYKDKYEGYYCISCESFFTKIQLKDENACPDCGKKTELLEEESYFFKLSKYQDAILKWYEEADPILPKNKKTELVNFVQSGLKDLSITRTSFDWGIKLPDEIKDNKHIIYVWLDALFIYVSSLDFLNQGKNAKFWPAHLLLVGKDILRFHAVYFPAFLMSANLALPRFIGAHGWWTKEGEKMSKSKGNVIKPKDIADAYGLDAFRYFLLREVPFGNDGDFSETMLINRINSELNNEFGNLLSRIVGMSLKYSNGIILNEGILENFKTEFDVVQKHLEDSIIFLENLQPNRYLEELFKALAVANLSITKYEPWNLIKKGEVKKANALIGLCANILAKVSLLLSPTLPKSTAKVAESLNFKIDTKNYQALILEKQLLNFKVNAQEALFTKIEKPLLAQEAPLQQEQKIKIDDFAKIEIKVAMVKACENIQGSKKLLKFQLELDNGELRQVLSGIAEYYKADELIGKQVCVITNLKKAKIFGYESDGMILTAQSGDDCVLIGPKELVLNGSLIS</sequence>
<comment type="function">
    <text evidence="1 14">Is required not only for elongation of protein synthesis but also for the initiation of all mRNA translation through initiator tRNA(fMet) aminoacylation.</text>
</comment>
<dbReference type="FunFam" id="2.170.220.10:FF:000002">
    <property type="entry name" value="Methionine--tRNA ligase"/>
    <property type="match status" value="1"/>
</dbReference>
<keyword evidence="11 14" id="KW-0648">Protein biosynthesis</keyword>
<dbReference type="RefSeq" id="WP_027305438.1">
    <property type="nucleotide sequence ID" value="NZ_CP020867.1"/>
</dbReference>
<dbReference type="InterPro" id="IPR014729">
    <property type="entry name" value="Rossmann-like_a/b/a_fold"/>
</dbReference>
<dbReference type="eggNOG" id="COG0143">
    <property type="taxonomic scope" value="Bacteria"/>
</dbReference>
<dbReference type="Pfam" id="PF09334">
    <property type="entry name" value="tRNA-synt_1g"/>
    <property type="match status" value="1"/>
</dbReference>
<dbReference type="Gene3D" id="3.40.50.620">
    <property type="entry name" value="HUPs"/>
    <property type="match status" value="1"/>
</dbReference>
<dbReference type="SUPFAM" id="SSF50249">
    <property type="entry name" value="Nucleic acid-binding proteins"/>
    <property type="match status" value="1"/>
</dbReference>
<dbReference type="STRING" id="1121267.CCUN_1027"/>
<accession>A0A1W6BX28</accession>
<evidence type="ECO:0000256" key="4">
    <source>
        <dbReference type="ARBA" id="ARBA00011738"/>
    </source>
</evidence>
<feature type="binding site" evidence="14">
    <location>
        <position position="142"/>
    </location>
    <ligand>
        <name>Zn(2+)</name>
        <dbReference type="ChEBI" id="CHEBI:29105"/>
    </ligand>
</feature>
<gene>
    <name evidence="16" type="primary">metS</name>
    <name evidence="14" type="synonym">metG</name>
    <name evidence="16" type="ORF">CCUN_1027</name>
</gene>
<dbReference type="EMBL" id="CP020867">
    <property type="protein sequence ID" value="ARJ56628.1"/>
    <property type="molecule type" value="Genomic_DNA"/>
</dbReference>
<keyword evidence="12 14" id="KW-0030">Aminoacyl-tRNA synthetase</keyword>
<feature type="binding site" evidence="14">
    <location>
        <position position="145"/>
    </location>
    <ligand>
        <name>Zn(2+)</name>
        <dbReference type="ChEBI" id="CHEBI:29105"/>
    </ligand>
</feature>